<comment type="caution">
    <text evidence="1">The sequence shown here is derived from an EMBL/GenBank/DDBJ whole genome shotgun (WGS) entry which is preliminary data.</text>
</comment>
<dbReference type="EMBL" id="JAGPNK010000001">
    <property type="protein sequence ID" value="KAH7328330.1"/>
    <property type="molecule type" value="Genomic_DNA"/>
</dbReference>
<proteinExistence type="predicted"/>
<dbReference type="Proteomes" id="UP000813444">
    <property type="component" value="Unassembled WGS sequence"/>
</dbReference>
<accession>A0A8K0T3U0</accession>
<sequence length="292" mass="31961">MLAHAKDSFRLGREPTADDAFHQPELQLHLARKSGALNLLPTFPSHRLEPFDPTLPPCSNTTRASISVSNSNYASRGYSPSRPRLTFSPLNHHMNILLSRKPATVGENPCHLFPLCRGAVAPWRTRYRTLVAAILAFCPAGSSTACPEWAPSPVGKGPTPPNYLGPSSSPCRTRSRICTDMPRYLFPQSGTRTSQTSPVNRQSSLRRASTSAGMCVLDALKSLTRQGSPLCPIIAQVRQRRRTQTRPLGFGGCHGTSRRGLLPQHNRFSPVLKRHSHDAAANPALYPCLLDS</sequence>
<name>A0A8K0T3U0_9HYPO</name>
<reference evidence="1" key="1">
    <citation type="journal article" date="2021" name="Nat. Commun.">
        <title>Genetic determinants of endophytism in the Arabidopsis root mycobiome.</title>
        <authorList>
            <person name="Mesny F."/>
            <person name="Miyauchi S."/>
            <person name="Thiergart T."/>
            <person name="Pickel B."/>
            <person name="Atanasova L."/>
            <person name="Karlsson M."/>
            <person name="Huettel B."/>
            <person name="Barry K.W."/>
            <person name="Haridas S."/>
            <person name="Chen C."/>
            <person name="Bauer D."/>
            <person name="Andreopoulos W."/>
            <person name="Pangilinan J."/>
            <person name="LaButti K."/>
            <person name="Riley R."/>
            <person name="Lipzen A."/>
            <person name="Clum A."/>
            <person name="Drula E."/>
            <person name="Henrissat B."/>
            <person name="Kohler A."/>
            <person name="Grigoriev I.V."/>
            <person name="Martin F.M."/>
            <person name="Hacquard S."/>
        </authorList>
    </citation>
    <scope>NUCLEOTIDE SEQUENCE</scope>
    <source>
        <strain evidence="1">MPI-CAGE-CH-0235</strain>
    </source>
</reference>
<organism evidence="1 2">
    <name type="scientific">Stachybotrys elegans</name>
    <dbReference type="NCBI Taxonomy" id="80388"/>
    <lineage>
        <taxon>Eukaryota</taxon>
        <taxon>Fungi</taxon>
        <taxon>Dikarya</taxon>
        <taxon>Ascomycota</taxon>
        <taxon>Pezizomycotina</taxon>
        <taxon>Sordariomycetes</taxon>
        <taxon>Hypocreomycetidae</taxon>
        <taxon>Hypocreales</taxon>
        <taxon>Stachybotryaceae</taxon>
        <taxon>Stachybotrys</taxon>
    </lineage>
</organism>
<dbReference type="AlphaFoldDB" id="A0A8K0T3U0"/>
<keyword evidence="2" id="KW-1185">Reference proteome</keyword>
<evidence type="ECO:0000313" key="1">
    <source>
        <dbReference type="EMBL" id="KAH7328330.1"/>
    </source>
</evidence>
<evidence type="ECO:0000313" key="2">
    <source>
        <dbReference type="Proteomes" id="UP000813444"/>
    </source>
</evidence>
<protein>
    <submittedName>
        <fullName evidence="1">Uncharacterized protein</fullName>
    </submittedName>
</protein>
<gene>
    <name evidence="1" type="ORF">B0I35DRAFT_15370</name>
</gene>